<keyword evidence="2" id="KW-0732">Signal</keyword>
<comment type="caution">
    <text evidence="4">The sequence shown here is derived from an EMBL/GenBank/DDBJ whole genome shotgun (WGS) entry which is preliminary data.</text>
</comment>
<dbReference type="EMBL" id="VLKE01000001">
    <property type="protein sequence ID" value="TWH66582.1"/>
    <property type="molecule type" value="Genomic_DNA"/>
</dbReference>
<sequence>MSPIRSVTIAALASALVATTLTGCQLGAEEQDTSPIVIAADLELSGPAAAVGKAFQRALELKRDQLNASGALGGRTIELKVKDNRSDASESLRNIGDFSSDSRVSAIIMGGCNECAVGAVRTVNEKKIPTIALAASSAVANPVAERRYVFKLAPNAADSAAALTSELRRRGVRKAALLRSDDSYGEEGLTALRREFDKVDIKLVADEAVRTTVTDVNEPVATVTGEKPQALVIWTPPEQAMLAATAAQAASFKGSLFFDAAAAGDLFLGASAKSTEKATLVFTQTMVIDDVIATTPAKAARRQWFQDYTARFGGYNGSSSFAADAVQLIADAELRAGGPAGKVNRDGLRDVLETSQLDGLSGPIRMTPDNHSGLMPQALTTLVARGGRWRLAG</sequence>
<organism evidence="4 5">
    <name type="scientific">Micromonospora olivasterospora</name>
    <dbReference type="NCBI Taxonomy" id="1880"/>
    <lineage>
        <taxon>Bacteria</taxon>
        <taxon>Bacillati</taxon>
        <taxon>Actinomycetota</taxon>
        <taxon>Actinomycetes</taxon>
        <taxon>Micromonosporales</taxon>
        <taxon>Micromonosporaceae</taxon>
        <taxon>Micromonospora</taxon>
    </lineage>
</organism>
<dbReference type="OrthoDB" id="7337537at2"/>
<accession>A0A562I6P3</accession>
<dbReference type="PANTHER" id="PTHR30483:SF38">
    <property type="entry name" value="BLR7848 PROTEIN"/>
    <property type="match status" value="1"/>
</dbReference>
<reference evidence="4 5" key="1">
    <citation type="submission" date="2019-07" db="EMBL/GenBank/DDBJ databases">
        <title>R&amp;d 2014.</title>
        <authorList>
            <person name="Klenk H.-P."/>
        </authorList>
    </citation>
    <scope>NUCLEOTIDE SEQUENCE [LARGE SCALE GENOMIC DNA]</scope>
    <source>
        <strain evidence="4 5">DSM 43868</strain>
    </source>
</reference>
<evidence type="ECO:0000259" key="3">
    <source>
        <dbReference type="Pfam" id="PF13458"/>
    </source>
</evidence>
<dbReference type="Gene3D" id="3.40.50.2300">
    <property type="match status" value="2"/>
</dbReference>
<keyword evidence="5" id="KW-1185">Reference proteome</keyword>
<comment type="similarity">
    <text evidence="1">Belongs to the leucine-binding protein family.</text>
</comment>
<gene>
    <name evidence="4" type="ORF">JD77_01536</name>
</gene>
<evidence type="ECO:0000256" key="1">
    <source>
        <dbReference type="ARBA" id="ARBA00010062"/>
    </source>
</evidence>
<protein>
    <submittedName>
        <fullName evidence="4">Amino acid/amide ABC transporter substrate-binding protein, HAAT family (TC 3.A.1.4.-)</fullName>
    </submittedName>
</protein>
<dbReference type="PROSITE" id="PS51257">
    <property type="entry name" value="PROKAR_LIPOPROTEIN"/>
    <property type="match status" value="1"/>
</dbReference>
<dbReference type="Proteomes" id="UP000319825">
    <property type="component" value="Unassembled WGS sequence"/>
</dbReference>
<evidence type="ECO:0000313" key="4">
    <source>
        <dbReference type="EMBL" id="TWH66582.1"/>
    </source>
</evidence>
<dbReference type="InterPro" id="IPR028082">
    <property type="entry name" value="Peripla_BP_I"/>
</dbReference>
<dbReference type="AlphaFoldDB" id="A0A562I6P3"/>
<dbReference type="SUPFAM" id="SSF53822">
    <property type="entry name" value="Periplasmic binding protein-like I"/>
    <property type="match status" value="1"/>
</dbReference>
<dbReference type="Pfam" id="PF13458">
    <property type="entry name" value="Peripla_BP_6"/>
    <property type="match status" value="1"/>
</dbReference>
<dbReference type="PANTHER" id="PTHR30483">
    <property type="entry name" value="LEUCINE-SPECIFIC-BINDING PROTEIN"/>
    <property type="match status" value="1"/>
</dbReference>
<evidence type="ECO:0000313" key="5">
    <source>
        <dbReference type="Proteomes" id="UP000319825"/>
    </source>
</evidence>
<feature type="domain" description="Leucine-binding protein" evidence="3">
    <location>
        <begin position="36"/>
        <end position="383"/>
    </location>
</feature>
<name>A0A562I6P3_MICOL</name>
<proteinExistence type="inferred from homology"/>
<evidence type="ECO:0000256" key="2">
    <source>
        <dbReference type="ARBA" id="ARBA00022729"/>
    </source>
</evidence>
<dbReference type="RefSeq" id="WP_145773652.1">
    <property type="nucleotide sequence ID" value="NZ_BAAATQ010000057.1"/>
</dbReference>
<dbReference type="InterPro" id="IPR028081">
    <property type="entry name" value="Leu-bd"/>
</dbReference>
<dbReference type="InterPro" id="IPR051010">
    <property type="entry name" value="BCAA_transport"/>
</dbReference>